<name>A0A9D4FNV5_DREPO</name>
<protein>
    <submittedName>
        <fullName evidence="2">Uncharacterized protein</fullName>
    </submittedName>
</protein>
<keyword evidence="3" id="KW-1185">Reference proteome</keyword>
<dbReference type="AlphaFoldDB" id="A0A9D4FNV5"/>
<feature type="compositionally biased region" description="Basic and acidic residues" evidence="1">
    <location>
        <begin position="23"/>
        <end position="33"/>
    </location>
</feature>
<sequence length="60" mass="7539">MALTSDERSALWRKRQHEDIAKHEEYKQKERDRYRKKKEKGVIKTVENMTEREHRKQRKN</sequence>
<reference evidence="2" key="2">
    <citation type="submission" date="2020-11" db="EMBL/GenBank/DDBJ databases">
        <authorList>
            <person name="McCartney M.A."/>
            <person name="Auch B."/>
            <person name="Kono T."/>
            <person name="Mallez S."/>
            <person name="Becker A."/>
            <person name="Gohl D.M."/>
            <person name="Silverstein K.A.T."/>
            <person name="Koren S."/>
            <person name="Bechman K.B."/>
            <person name="Herman A."/>
            <person name="Abrahante J.E."/>
            <person name="Garbe J."/>
        </authorList>
    </citation>
    <scope>NUCLEOTIDE SEQUENCE</scope>
    <source>
        <strain evidence="2">Duluth1</strain>
        <tissue evidence="2">Whole animal</tissue>
    </source>
</reference>
<reference evidence="2" key="1">
    <citation type="journal article" date="2019" name="bioRxiv">
        <title>The Genome of the Zebra Mussel, Dreissena polymorpha: A Resource for Invasive Species Research.</title>
        <authorList>
            <person name="McCartney M.A."/>
            <person name="Auch B."/>
            <person name="Kono T."/>
            <person name="Mallez S."/>
            <person name="Zhang Y."/>
            <person name="Obille A."/>
            <person name="Becker A."/>
            <person name="Abrahante J.E."/>
            <person name="Garbe J."/>
            <person name="Badalamenti J.P."/>
            <person name="Herman A."/>
            <person name="Mangelson H."/>
            <person name="Liachko I."/>
            <person name="Sullivan S."/>
            <person name="Sone E.D."/>
            <person name="Koren S."/>
            <person name="Silverstein K.A.T."/>
            <person name="Beckman K.B."/>
            <person name="Gohl D.M."/>
        </authorList>
    </citation>
    <scope>NUCLEOTIDE SEQUENCE</scope>
    <source>
        <strain evidence="2">Duluth1</strain>
        <tissue evidence="2">Whole animal</tissue>
    </source>
</reference>
<organism evidence="2 3">
    <name type="scientific">Dreissena polymorpha</name>
    <name type="common">Zebra mussel</name>
    <name type="synonym">Mytilus polymorpha</name>
    <dbReference type="NCBI Taxonomy" id="45954"/>
    <lineage>
        <taxon>Eukaryota</taxon>
        <taxon>Metazoa</taxon>
        <taxon>Spiralia</taxon>
        <taxon>Lophotrochozoa</taxon>
        <taxon>Mollusca</taxon>
        <taxon>Bivalvia</taxon>
        <taxon>Autobranchia</taxon>
        <taxon>Heteroconchia</taxon>
        <taxon>Euheterodonta</taxon>
        <taxon>Imparidentia</taxon>
        <taxon>Neoheterodontei</taxon>
        <taxon>Myida</taxon>
        <taxon>Dreissenoidea</taxon>
        <taxon>Dreissenidae</taxon>
        <taxon>Dreissena</taxon>
    </lineage>
</organism>
<evidence type="ECO:0000313" key="3">
    <source>
        <dbReference type="Proteomes" id="UP000828390"/>
    </source>
</evidence>
<proteinExistence type="predicted"/>
<comment type="caution">
    <text evidence="2">The sequence shown here is derived from an EMBL/GenBank/DDBJ whole genome shotgun (WGS) entry which is preliminary data.</text>
</comment>
<feature type="region of interest" description="Disordered" evidence="1">
    <location>
        <begin position="23"/>
        <end position="60"/>
    </location>
</feature>
<gene>
    <name evidence="2" type="ORF">DPMN_152898</name>
</gene>
<dbReference type="EMBL" id="JAIWYP010000007">
    <property type="protein sequence ID" value="KAH3799292.1"/>
    <property type="molecule type" value="Genomic_DNA"/>
</dbReference>
<evidence type="ECO:0000256" key="1">
    <source>
        <dbReference type="SAM" id="MobiDB-lite"/>
    </source>
</evidence>
<accession>A0A9D4FNV5</accession>
<dbReference type="Proteomes" id="UP000828390">
    <property type="component" value="Unassembled WGS sequence"/>
</dbReference>
<evidence type="ECO:0000313" key="2">
    <source>
        <dbReference type="EMBL" id="KAH3799292.1"/>
    </source>
</evidence>